<dbReference type="EMBL" id="JAJSOF020000001">
    <property type="protein sequence ID" value="KAJ4451365.1"/>
    <property type="molecule type" value="Genomic_DNA"/>
</dbReference>
<gene>
    <name evidence="2" type="ORF">ANN_02827</name>
</gene>
<sequence>MAGLCEGGNERRQVSPAHTKLPLRSLRKKLAHVGATSLRSDSTTMSCIALERAAFERYGKEKEGESMRDSLESQNRIPV</sequence>
<protein>
    <submittedName>
        <fullName evidence="2">Uncharacterized protein</fullName>
    </submittedName>
</protein>
<reference evidence="2 3" key="1">
    <citation type="journal article" date="2022" name="Allergy">
        <title>Genome assembly and annotation of Periplaneta americana reveal a comprehensive cockroach allergen profile.</title>
        <authorList>
            <person name="Wang L."/>
            <person name="Xiong Q."/>
            <person name="Saelim N."/>
            <person name="Wang L."/>
            <person name="Nong W."/>
            <person name="Wan A.T."/>
            <person name="Shi M."/>
            <person name="Liu X."/>
            <person name="Cao Q."/>
            <person name="Hui J.H.L."/>
            <person name="Sookrung N."/>
            <person name="Leung T.F."/>
            <person name="Tungtrongchitr A."/>
            <person name="Tsui S.K.W."/>
        </authorList>
    </citation>
    <scope>NUCLEOTIDE SEQUENCE [LARGE SCALE GENOMIC DNA]</scope>
    <source>
        <strain evidence="2">PWHHKU_190912</strain>
    </source>
</reference>
<feature type="region of interest" description="Disordered" evidence="1">
    <location>
        <begin position="59"/>
        <end position="79"/>
    </location>
</feature>
<name>A0ABQ8U1X9_PERAM</name>
<dbReference type="Proteomes" id="UP001148838">
    <property type="component" value="Unassembled WGS sequence"/>
</dbReference>
<accession>A0ABQ8U1X9</accession>
<evidence type="ECO:0000256" key="1">
    <source>
        <dbReference type="SAM" id="MobiDB-lite"/>
    </source>
</evidence>
<proteinExistence type="predicted"/>
<evidence type="ECO:0000313" key="2">
    <source>
        <dbReference type="EMBL" id="KAJ4451365.1"/>
    </source>
</evidence>
<organism evidence="2 3">
    <name type="scientific">Periplaneta americana</name>
    <name type="common">American cockroach</name>
    <name type="synonym">Blatta americana</name>
    <dbReference type="NCBI Taxonomy" id="6978"/>
    <lineage>
        <taxon>Eukaryota</taxon>
        <taxon>Metazoa</taxon>
        <taxon>Ecdysozoa</taxon>
        <taxon>Arthropoda</taxon>
        <taxon>Hexapoda</taxon>
        <taxon>Insecta</taxon>
        <taxon>Pterygota</taxon>
        <taxon>Neoptera</taxon>
        <taxon>Polyneoptera</taxon>
        <taxon>Dictyoptera</taxon>
        <taxon>Blattodea</taxon>
        <taxon>Blattoidea</taxon>
        <taxon>Blattidae</taxon>
        <taxon>Blattinae</taxon>
        <taxon>Periplaneta</taxon>
    </lineage>
</organism>
<comment type="caution">
    <text evidence="2">The sequence shown here is derived from an EMBL/GenBank/DDBJ whole genome shotgun (WGS) entry which is preliminary data.</text>
</comment>
<feature type="region of interest" description="Disordered" evidence="1">
    <location>
        <begin position="1"/>
        <end position="22"/>
    </location>
</feature>
<evidence type="ECO:0000313" key="3">
    <source>
        <dbReference type="Proteomes" id="UP001148838"/>
    </source>
</evidence>
<feature type="compositionally biased region" description="Basic and acidic residues" evidence="1">
    <location>
        <begin position="59"/>
        <end position="71"/>
    </location>
</feature>
<keyword evidence="3" id="KW-1185">Reference proteome</keyword>